<evidence type="ECO:0000256" key="7">
    <source>
        <dbReference type="ARBA" id="ARBA00022915"/>
    </source>
</evidence>
<name>A0A4Q7DL12_9PROT</name>
<dbReference type="CDD" id="cd00950">
    <property type="entry name" value="DHDPS"/>
    <property type="match status" value="1"/>
</dbReference>
<evidence type="ECO:0000313" key="16">
    <source>
        <dbReference type="EMBL" id="RZI47029.1"/>
    </source>
</evidence>
<dbReference type="InterPro" id="IPR013785">
    <property type="entry name" value="Aldolase_TIM"/>
</dbReference>
<evidence type="ECO:0000256" key="11">
    <source>
        <dbReference type="ARBA" id="ARBA00047836"/>
    </source>
</evidence>
<dbReference type="SMART" id="SM01130">
    <property type="entry name" value="DHDPS"/>
    <property type="match status" value="1"/>
</dbReference>
<feature type="site" description="Part of a proton relay during catalysis" evidence="12">
    <location>
        <position position="44"/>
    </location>
</feature>
<keyword evidence="6 12" id="KW-0028">Amino-acid biosynthesis</keyword>
<dbReference type="OrthoDB" id="9782828at2"/>
<dbReference type="NCBIfam" id="TIGR00674">
    <property type="entry name" value="dapA"/>
    <property type="match status" value="1"/>
</dbReference>
<dbReference type="PROSITE" id="PS00665">
    <property type="entry name" value="DHDPS_1"/>
    <property type="match status" value="1"/>
</dbReference>
<gene>
    <name evidence="12" type="primary">dapA</name>
    <name evidence="16" type="ORF">EQU50_00115</name>
</gene>
<keyword evidence="8 12" id="KW-0457">Lysine biosynthesis</keyword>
<evidence type="ECO:0000256" key="1">
    <source>
        <dbReference type="ARBA" id="ARBA00003294"/>
    </source>
</evidence>
<evidence type="ECO:0000256" key="12">
    <source>
        <dbReference type="HAMAP-Rule" id="MF_00418"/>
    </source>
</evidence>
<comment type="pathway">
    <text evidence="2 12">Amino-acid biosynthesis; L-lysine biosynthesis via DAP pathway; (S)-tetrahydrodipicolinate from L-aspartate: step 3/4.</text>
</comment>
<organism evidence="16 17">
    <name type="scientific">Candidatus Finniella inopinata</name>
    <dbReference type="NCBI Taxonomy" id="1696036"/>
    <lineage>
        <taxon>Bacteria</taxon>
        <taxon>Pseudomonadati</taxon>
        <taxon>Pseudomonadota</taxon>
        <taxon>Alphaproteobacteria</taxon>
        <taxon>Holosporales</taxon>
        <taxon>Candidatus Paracaedibacteraceae</taxon>
        <taxon>Candidatus Finniella</taxon>
    </lineage>
</organism>
<accession>A0A4Q7DL12</accession>
<comment type="subunit">
    <text evidence="12">Homotetramer; dimer of dimers.</text>
</comment>
<evidence type="ECO:0000256" key="2">
    <source>
        <dbReference type="ARBA" id="ARBA00005120"/>
    </source>
</evidence>
<evidence type="ECO:0000256" key="14">
    <source>
        <dbReference type="PIRSR" id="PIRSR001365-1"/>
    </source>
</evidence>
<evidence type="ECO:0000256" key="5">
    <source>
        <dbReference type="ARBA" id="ARBA00022490"/>
    </source>
</evidence>
<dbReference type="UniPathway" id="UPA00034">
    <property type="reaction ID" value="UER00017"/>
</dbReference>
<evidence type="ECO:0000256" key="3">
    <source>
        <dbReference type="ARBA" id="ARBA00007592"/>
    </source>
</evidence>
<dbReference type="Gene3D" id="3.20.20.70">
    <property type="entry name" value="Aldolase class I"/>
    <property type="match status" value="1"/>
</dbReference>
<feature type="active site" description="Schiff-base intermediate with substrate" evidence="12 14">
    <location>
        <position position="161"/>
    </location>
</feature>
<evidence type="ECO:0000313" key="17">
    <source>
        <dbReference type="Proteomes" id="UP000293550"/>
    </source>
</evidence>
<feature type="binding site" evidence="12 15">
    <location>
        <position position="45"/>
    </location>
    <ligand>
        <name>pyruvate</name>
        <dbReference type="ChEBI" id="CHEBI:15361"/>
    </ligand>
</feature>
<dbReference type="PANTHER" id="PTHR12128:SF66">
    <property type="entry name" value="4-HYDROXY-2-OXOGLUTARATE ALDOLASE, MITOCHONDRIAL"/>
    <property type="match status" value="1"/>
</dbReference>
<protein>
    <recommendedName>
        <fullName evidence="4 12">4-hydroxy-tetrahydrodipicolinate synthase</fullName>
        <shortName evidence="12">HTPA synthase</shortName>
        <ecNumber evidence="4 12">4.3.3.7</ecNumber>
    </recommendedName>
</protein>
<keyword evidence="10 12" id="KW-0704">Schiff base</keyword>
<dbReference type="InterPro" id="IPR002220">
    <property type="entry name" value="DapA-like"/>
</dbReference>
<comment type="caution">
    <text evidence="16">The sequence shown here is derived from an EMBL/GenBank/DDBJ whole genome shotgun (WGS) entry which is preliminary data.</text>
</comment>
<evidence type="ECO:0000256" key="8">
    <source>
        <dbReference type="ARBA" id="ARBA00023154"/>
    </source>
</evidence>
<dbReference type="InterPro" id="IPR020624">
    <property type="entry name" value="Schiff_base-form_aldolases_CS"/>
</dbReference>
<dbReference type="EMBL" id="SCFB01000001">
    <property type="protein sequence ID" value="RZI47029.1"/>
    <property type="molecule type" value="Genomic_DNA"/>
</dbReference>
<feature type="site" description="Part of a proton relay during catalysis" evidence="12">
    <location>
        <position position="107"/>
    </location>
</feature>
<dbReference type="GO" id="GO:0005737">
    <property type="term" value="C:cytoplasm"/>
    <property type="evidence" value="ECO:0007669"/>
    <property type="project" value="UniProtKB-SubCell"/>
</dbReference>
<dbReference type="PANTHER" id="PTHR12128">
    <property type="entry name" value="DIHYDRODIPICOLINATE SYNTHASE"/>
    <property type="match status" value="1"/>
</dbReference>
<dbReference type="RefSeq" id="WP_130153142.1">
    <property type="nucleotide sequence ID" value="NZ_SCFB01000001.1"/>
</dbReference>
<feature type="active site" description="Proton donor/acceptor" evidence="12 14">
    <location>
        <position position="133"/>
    </location>
</feature>
<comment type="caution">
    <text evidence="12">Was originally thought to be a dihydrodipicolinate synthase (DHDPS), catalyzing the condensation of (S)-aspartate-beta-semialdehyde [(S)-ASA] and pyruvate to dihydrodipicolinate (DHDP). However, it was shown in E.coli that the product of the enzymatic reaction is not dihydrodipicolinate but in fact (4S)-4-hydroxy-2,3,4,5-tetrahydro-(2S)-dipicolinic acid (HTPA), and that the consecutive dehydration reaction leading to DHDP is not spontaneous but catalyzed by DapB.</text>
</comment>
<dbReference type="GO" id="GO:0009089">
    <property type="term" value="P:lysine biosynthetic process via diaminopimelate"/>
    <property type="evidence" value="ECO:0007669"/>
    <property type="project" value="UniProtKB-UniRule"/>
</dbReference>
<dbReference type="GO" id="GO:0008840">
    <property type="term" value="F:4-hydroxy-tetrahydrodipicolinate synthase activity"/>
    <property type="evidence" value="ECO:0007669"/>
    <property type="project" value="UniProtKB-UniRule"/>
</dbReference>
<dbReference type="HAMAP" id="MF_00418">
    <property type="entry name" value="DapA"/>
    <property type="match status" value="1"/>
</dbReference>
<sequence length="291" mass="31450">MKFSGSIVALVTPFHQGKVDLASLQGLVDWHCQQGTQGVVVCGSTGEANLLTFAEREQIIFHALEAAANRLPIIVGCGSASTQEAVLMAKQAEELNAQAILVVSPYYVKPSQTGLYQHFHAVHEAVDLPIILYNNPGRSAVDQSIDLICQLAELPRIVALKDSSSDLSRPVFLKNRLGDRLALLAGDDPITGAYLAQGGQGSISVVANVAPALCQQMIEAWQNYDIPTFQALNQKLMILNYALMGETNPCPIKYAVSAIGKIRHELRLPLLPITAENRAKIDQVLSELTLS</sequence>
<dbReference type="Proteomes" id="UP000293550">
    <property type="component" value="Unassembled WGS sequence"/>
</dbReference>
<dbReference type="EC" id="4.3.3.7" evidence="4 12"/>
<reference evidence="16 17" key="1">
    <citation type="submission" date="2018-10" db="EMBL/GenBank/DDBJ databases">
        <title>An updated phylogeny of the Alphaproteobacteria reveals that the parasitic Rickettsiales and Holosporales have independent origins.</title>
        <authorList>
            <person name="Munoz-Gomez S.A."/>
            <person name="Hess S."/>
            <person name="Burger G."/>
            <person name="Lang B.F."/>
            <person name="Susko E."/>
            <person name="Slamovits C.H."/>
            <person name="Roger A.J."/>
        </authorList>
    </citation>
    <scope>NUCLEOTIDE SEQUENCE [LARGE SCALE GENOMIC DNA]</scope>
    <source>
        <strain evidence="16">HOLO01</strain>
    </source>
</reference>
<comment type="subcellular location">
    <subcellularLocation>
        <location evidence="12">Cytoplasm</location>
    </subcellularLocation>
</comment>
<evidence type="ECO:0000256" key="4">
    <source>
        <dbReference type="ARBA" id="ARBA00012086"/>
    </source>
</evidence>
<comment type="catalytic activity">
    <reaction evidence="11 12">
        <text>L-aspartate 4-semialdehyde + pyruvate = (2S,4S)-4-hydroxy-2,3,4,5-tetrahydrodipicolinate + H2O + H(+)</text>
        <dbReference type="Rhea" id="RHEA:34171"/>
        <dbReference type="ChEBI" id="CHEBI:15361"/>
        <dbReference type="ChEBI" id="CHEBI:15377"/>
        <dbReference type="ChEBI" id="CHEBI:15378"/>
        <dbReference type="ChEBI" id="CHEBI:67139"/>
        <dbReference type="ChEBI" id="CHEBI:537519"/>
        <dbReference type="EC" id="4.3.3.7"/>
    </reaction>
</comment>
<feature type="binding site" evidence="12 15">
    <location>
        <position position="203"/>
    </location>
    <ligand>
        <name>pyruvate</name>
        <dbReference type="ChEBI" id="CHEBI:15361"/>
    </ligand>
</feature>
<dbReference type="InterPro" id="IPR005263">
    <property type="entry name" value="DapA"/>
</dbReference>
<dbReference type="PIRSF" id="PIRSF001365">
    <property type="entry name" value="DHDPS"/>
    <property type="match status" value="1"/>
</dbReference>
<dbReference type="Pfam" id="PF00701">
    <property type="entry name" value="DHDPS"/>
    <property type="match status" value="1"/>
</dbReference>
<evidence type="ECO:0000256" key="15">
    <source>
        <dbReference type="PIRSR" id="PIRSR001365-2"/>
    </source>
</evidence>
<keyword evidence="17" id="KW-1185">Reference proteome</keyword>
<dbReference type="GO" id="GO:0019877">
    <property type="term" value="P:diaminopimelate biosynthetic process"/>
    <property type="evidence" value="ECO:0007669"/>
    <property type="project" value="UniProtKB-UniRule"/>
</dbReference>
<comment type="function">
    <text evidence="1 12">Catalyzes the condensation of (S)-aspartate-beta-semialdehyde [(S)-ASA] and pyruvate to 4-hydroxy-tetrahydrodipicolinate (HTPA).</text>
</comment>
<dbReference type="AlphaFoldDB" id="A0A4Q7DL12"/>
<keyword evidence="5 12" id="KW-0963">Cytoplasm</keyword>
<keyword evidence="9 12" id="KW-0456">Lyase</keyword>
<comment type="similarity">
    <text evidence="3 12 13">Belongs to the DapA family.</text>
</comment>
<evidence type="ECO:0000256" key="13">
    <source>
        <dbReference type="PIRNR" id="PIRNR001365"/>
    </source>
</evidence>
<evidence type="ECO:0000256" key="10">
    <source>
        <dbReference type="ARBA" id="ARBA00023270"/>
    </source>
</evidence>
<evidence type="ECO:0000256" key="6">
    <source>
        <dbReference type="ARBA" id="ARBA00022605"/>
    </source>
</evidence>
<keyword evidence="7 12" id="KW-0220">Diaminopimelate biosynthesis</keyword>
<proteinExistence type="inferred from homology"/>
<dbReference type="PRINTS" id="PR00146">
    <property type="entry name" value="DHPICSNTHASE"/>
</dbReference>
<dbReference type="SUPFAM" id="SSF51569">
    <property type="entry name" value="Aldolase"/>
    <property type="match status" value="1"/>
</dbReference>
<evidence type="ECO:0000256" key="9">
    <source>
        <dbReference type="ARBA" id="ARBA00023239"/>
    </source>
</evidence>